<keyword evidence="7" id="KW-1185">Reference proteome</keyword>
<evidence type="ECO:0000259" key="5">
    <source>
        <dbReference type="Pfam" id="PF25068"/>
    </source>
</evidence>
<dbReference type="AlphaFoldDB" id="A0ABD2PLZ2"/>
<dbReference type="Proteomes" id="UP001626550">
    <property type="component" value="Unassembled WGS sequence"/>
</dbReference>
<feature type="domain" description="Tetratricopeptide repeat protein 21A/21B fourth ARM" evidence="5">
    <location>
        <begin position="128"/>
        <end position="246"/>
    </location>
</feature>
<gene>
    <name evidence="6" type="primary">TTC21B_2</name>
    <name evidence="6" type="ORF">Ciccas_013789</name>
</gene>
<dbReference type="EMBL" id="JBJKFK010006718">
    <property type="protein sequence ID" value="KAL3307692.1"/>
    <property type="molecule type" value="Genomic_DNA"/>
</dbReference>
<evidence type="ECO:0000313" key="7">
    <source>
        <dbReference type="Proteomes" id="UP001626550"/>
    </source>
</evidence>
<proteinExistence type="inferred from homology"/>
<dbReference type="PANTHER" id="PTHR14699:SF0">
    <property type="entry name" value="TETRATRICOPEPTIDE REPEAT PROTEIN 21 HOMOLOG"/>
    <property type="match status" value="1"/>
</dbReference>
<dbReference type="SUPFAM" id="SSF48452">
    <property type="entry name" value="TPR-like"/>
    <property type="match status" value="1"/>
</dbReference>
<organism evidence="6 7">
    <name type="scientific">Cichlidogyrus casuarinus</name>
    <dbReference type="NCBI Taxonomy" id="1844966"/>
    <lineage>
        <taxon>Eukaryota</taxon>
        <taxon>Metazoa</taxon>
        <taxon>Spiralia</taxon>
        <taxon>Lophotrochozoa</taxon>
        <taxon>Platyhelminthes</taxon>
        <taxon>Monogenea</taxon>
        <taxon>Monopisthocotylea</taxon>
        <taxon>Dactylogyridea</taxon>
        <taxon>Ancyrocephalidae</taxon>
        <taxon>Cichlidogyrus</taxon>
    </lineage>
</organism>
<keyword evidence="3 4" id="KW-0802">TPR repeat</keyword>
<dbReference type="PROSITE" id="PS50005">
    <property type="entry name" value="TPR"/>
    <property type="match status" value="1"/>
</dbReference>
<feature type="repeat" description="TPR" evidence="4">
    <location>
        <begin position="91"/>
        <end position="124"/>
    </location>
</feature>
<dbReference type="Pfam" id="PF25068">
    <property type="entry name" value="ARM_TT21_4th"/>
    <property type="match status" value="1"/>
</dbReference>
<dbReference type="Gene3D" id="1.25.40.10">
    <property type="entry name" value="Tetratricopeptide repeat domain"/>
    <property type="match status" value="1"/>
</dbReference>
<feature type="non-terminal residue" evidence="6">
    <location>
        <position position="1"/>
    </location>
</feature>
<name>A0ABD2PLZ2_9PLAT</name>
<accession>A0ABD2PLZ2</accession>
<sequence length="258" mass="29888">DKLEAERLVEETKTLFEKRPKIYRLSILRSELALKEGNVEEALGLLKLVPVGKMYYTAAREKMAEIYLNVHQDKRAYIACYRDIAEKVGSVEAYLVYAQALERIHQSEKAIEIYHKLLQMSPNDAKLMVKLADTFFEMHLFKDAIDCYEAALSSGLDNPAVRLRMVWLLSKLQFTQRAQTLVDQFVKDMDRASTPEQVSDNVKIILVKAQLHRHKKETRQELQALRDAQDMIHKLNKRMIVRQKDPTDIANDSLLLLS</sequence>
<evidence type="ECO:0000313" key="6">
    <source>
        <dbReference type="EMBL" id="KAL3307692.1"/>
    </source>
</evidence>
<evidence type="ECO:0000256" key="4">
    <source>
        <dbReference type="PROSITE-ProRule" id="PRU00339"/>
    </source>
</evidence>
<protein>
    <submittedName>
        <fullName evidence="6">Tetratricopeptide repeat protein 21B</fullName>
    </submittedName>
</protein>
<dbReference type="SMART" id="SM00028">
    <property type="entry name" value="TPR"/>
    <property type="match status" value="2"/>
</dbReference>
<dbReference type="Pfam" id="PF25058">
    <property type="entry name" value="ARM_TT21"/>
    <property type="match status" value="1"/>
</dbReference>
<keyword evidence="2" id="KW-0677">Repeat</keyword>
<dbReference type="InterPro" id="IPR011990">
    <property type="entry name" value="TPR-like_helical_dom_sf"/>
</dbReference>
<dbReference type="InterPro" id="IPR040364">
    <property type="entry name" value="TTC21A/TTC21B"/>
</dbReference>
<reference evidence="6 7" key="1">
    <citation type="submission" date="2024-11" db="EMBL/GenBank/DDBJ databases">
        <title>Adaptive evolution of stress response genes in parasites aligns with host niche diversity.</title>
        <authorList>
            <person name="Hahn C."/>
            <person name="Resl P."/>
        </authorList>
    </citation>
    <scope>NUCLEOTIDE SEQUENCE [LARGE SCALE GENOMIC DNA]</scope>
    <source>
        <strain evidence="6">EGGRZ-B1_66</strain>
        <tissue evidence="6">Body</tissue>
    </source>
</reference>
<comment type="similarity">
    <text evidence="1">Belongs to the TTC21 family.</text>
</comment>
<comment type="caution">
    <text evidence="6">The sequence shown here is derived from an EMBL/GenBank/DDBJ whole genome shotgun (WGS) entry which is preliminary data.</text>
</comment>
<dbReference type="InterPro" id="IPR056836">
    <property type="entry name" value="ARM_TT21_4th"/>
</dbReference>
<evidence type="ECO:0000256" key="1">
    <source>
        <dbReference type="ARBA" id="ARBA00010935"/>
    </source>
</evidence>
<dbReference type="InterPro" id="IPR019734">
    <property type="entry name" value="TPR_rpt"/>
</dbReference>
<evidence type="ECO:0000256" key="3">
    <source>
        <dbReference type="ARBA" id="ARBA00022803"/>
    </source>
</evidence>
<evidence type="ECO:0000256" key="2">
    <source>
        <dbReference type="ARBA" id="ARBA00022737"/>
    </source>
</evidence>
<dbReference type="PANTHER" id="PTHR14699">
    <property type="entry name" value="STI2 PROTEIN-RELATED"/>
    <property type="match status" value="1"/>
</dbReference>